<name>A0A2C6DPG2_9GAMM</name>
<evidence type="ECO:0000313" key="3">
    <source>
        <dbReference type="EMBL" id="VFS50261.1"/>
    </source>
</evidence>
<feature type="domain" description="Knr4/Smi1-like" evidence="1">
    <location>
        <begin position="30"/>
        <end position="147"/>
    </location>
</feature>
<reference evidence="2" key="2">
    <citation type="submission" date="2017-09" db="EMBL/GenBank/DDBJ databases">
        <title>FDA dAtabase for Regulatory Grade micrObial Sequences (FDA-ARGOS): Supporting development and validation of Infectious Disease Dx tests.</title>
        <authorList>
            <person name="Minogue T."/>
            <person name="Wolcott M."/>
            <person name="Wasieloski L."/>
            <person name="Aguilar W."/>
            <person name="Moore D."/>
            <person name="Tallon L.J."/>
            <person name="Sadzewicz L."/>
            <person name="Ott S."/>
            <person name="Zhao X."/>
            <person name="Nagaraj S."/>
            <person name="Vavikolanu K."/>
            <person name="Aluvathingal J."/>
            <person name="Nadendla S."/>
            <person name="Sichtig H."/>
        </authorList>
    </citation>
    <scope>NUCLEOTIDE SEQUENCE</scope>
    <source>
        <strain evidence="2">FDAARGOS_387</strain>
    </source>
</reference>
<dbReference type="Pfam" id="PF09346">
    <property type="entry name" value="SMI1_KNR4"/>
    <property type="match status" value="1"/>
</dbReference>
<dbReference type="Gene3D" id="3.40.1580.10">
    <property type="entry name" value="SMI1/KNR4-like"/>
    <property type="match status" value="1"/>
</dbReference>
<dbReference type="EMBL" id="CAADJA010000002">
    <property type="protein sequence ID" value="VFS50261.1"/>
    <property type="molecule type" value="Genomic_DNA"/>
</dbReference>
<gene>
    <name evidence="2" type="ORF">CRN84_15770</name>
    <name evidence="3" type="ORF">NCTC12282_04415</name>
</gene>
<protein>
    <submittedName>
        <fullName evidence="2">SMI1/KNR4 family protein</fullName>
    </submittedName>
</protein>
<dbReference type="Proteomes" id="UP000373449">
    <property type="component" value="Unassembled WGS sequence"/>
</dbReference>
<evidence type="ECO:0000259" key="1">
    <source>
        <dbReference type="Pfam" id="PF09346"/>
    </source>
</evidence>
<accession>A0A2C6DPG2</accession>
<reference evidence="3" key="3">
    <citation type="submission" date="2019-03" db="EMBL/GenBank/DDBJ databases">
        <authorList>
            <consortium name="Pathogen Informatics"/>
        </authorList>
    </citation>
    <scope>NUCLEOTIDE SEQUENCE [LARGE SCALE GENOMIC DNA]</scope>
    <source>
        <strain evidence="3">NCTC12282</strain>
    </source>
</reference>
<proteinExistence type="predicted"/>
<sequence length="205" mass="22749">MTFDEAILVIKSFWQEPTFPFVGHDISEAKRIATEWNTTLPTELNTYLLSYAPNPAFYFANVGNSTSLYSPPNIQKLALGYNFNPVTNQNIAGWNDNWILIGDEGADPIIIDLSAVSENGQCAVFKAGHGCGEWDFSPIADSLSQFILLQSALHHALVGFDIEDSIIDDQSGFNLAPRPASWLFPLVKKYAGSYYDDWVSIFDNA</sequence>
<dbReference type="InterPro" id="IPR018958">
    <property type="entry name" value="Knr4/Smi1-like_dom"/>
</dbReference>
<dbReference type="RefSeq" id="WP_029092890.1">
    <property type="nucleotide sequence ID" value="NZ_CAADJA010000002.1"/>
</dbReference>
<reference evidence="4" key="1">
    <citation type="submission" date="2017-09" db="EMBL/GenBank/DDBJ databases">
        <title>FDA dAtabase for Regulatory Grade micrObial Sequences (FDA-ARGOS): Supporting development and validation of Infectious Disease Dx tests.</title>
        <authorList>
            <person name="Minogue T."/>
            <person name="Wolcott M."/>
            <person name="Wasieloski L."/>
            <person name="Aguilar W."/>
            <person name="Moore D."/>
            <person name="Tallon L."/>
            <person name="Sadzewicz L."/>
            <person name="Ott S."/>
            <person name="Zhao X."/>
            <person name="Nagaraj S."/>
            <person name="Vavikolanu K."/>
            <person name="Aluvathingal J."/>
            <person name="Nadendla S."/>
            <person name="Sichtig H."/>
        </authorList>
    </citation>
    <scope>NUCLEOTIDE SEQUENCE [LARGE SCALE GENOMIC DNA]</scope>
    <source>
        <strain evidence="4">FDAARGOS_387</strain>
    </source>
</reference>
<evidence type="ECO:0000313" key="4">
    <source>
        <dbReference type="Proteomes" id="UP000224974"/>
    </source>
</evidence>
<dbReference type="InterPro" id="IPR037883">
    <property type="entry name" value="Knr4/Smi1-like_sf"/>
</dbReference>
<dbReference type="AlphaFoldDB" id="A0A2C6DPG2"/>
<dbReference type="EMBL" id="PDDX01000001">
    <property type="protein sequence ID" value="PHI30691.1"/>
    <property type="molecule type" value="Genomic_DNA"/>
</dbReference>
<dbReference type="SUPFAM" id="SSF160631">
    <property type="entry name" value="SMI1/KNR4-like"/>
    <property type="match status" value="1"/>
</dbReference>
<keyword evidence="4" id="KW-1185">Reference proteome</keyword>
<evidence type="ECO:0000313" key="2">
    <source>
        <dbReference type="EMBL" id="PHI30691.1"/>
    </source>
</evidence>
<dbReference type="Proteomes" id="UP000224974">
    <property type="component" value="Unassembled WGS sequence"/>
</dbReference>
<organism evidence="2 4">
    <name type="scientific">Budvicia aquatica</name>
    <dbReference type="NCBI Taxonomy" id="82979"/>
    <lineage>
        <taxon>Bacteria</taxon>
        <taxon>Pseudomonadati</taxon>
        <taxon>Pseudomonadota</taxon>
        <taxon>Gammaproteobacteria</taxon>
        <taxon>Enterobacterales</taxon>
        <taxon>Budviciaceae</taxon>
        <taxon>Budvicia</taxon>
    </lineage>
</organism>